<keyword evidence="8" id="KW-0406">Ion transport</keyword>
<dbReference type="PANTHER" id="PTHR42771">
    <property type="entry name" value="IRON(3+)-HYDROXAMATE IMPORT ATP-BINDING PROTEIN FHUC"/>
    <property type="match status" value="1"/>
</dbReference>
<dbReference type="InterPro" id="IPR027417">
    <property type="entry name" value="P-loop_NTPase"/>
</dbReference>
<dbReference type="GO" id="GO:0016887">
    <property type="term" value="F:ATP hydrolysis activity"/>
    <property type="evidence" value="ECO:0007669"/>
    <property type="project" value="InterPro"/>
</dbReference>
<accession>A0A4R7D2Q7</accession>
<comment type="caution">
    <text evidence="11">The sequence shown here is derived from an EMBL/GenBank/DDBJ whole genome shotgun (WGS) entry which is preliminary data.</text>
</comment>
<keyword evidence="9" id="KW-0472">Membrane</keyword>
<proteinExistence type="predicted"/>
<name>A0A4R7D2Q7_9SPHI</name>
<dbReference type="PANTHER" id="PTHR42771:SF3">
    <property type="entry name" value="PETROBACTIN IMPORT ATP-BINDING PROTEIN YCLP"/>
    <property type="match status" value="1"/>
</dbReference>
<feature type="domain" description="ABC transporter" evidence="10">
    <location>
        <begin position="2"/>
        <end position="236"/>
    </location>
</feature>
<dbReference type="CDD" id="cd03214">
    <property type="entry name" value="ABC_Iron-Siderophores_B12_Hemin"/>
    <property type="match status" value="1"/>
</dbReference>
<evidence type="ECO:0000256" key="9">
    <source>
        <dbReference type="ARBA" id="ARBA00023136"/>
    </source>
</evidence>
<dbReference type="InterPro" id="IPR017871">
    <property type="entry name" value="ABC_transporter-like_CS"/>
</dbReference>
<evidence type="ECO:0000256" key="7">
    <source>
        <dbReference type="ARBA" id="ARBA00023004"/>
    </source>
</evidence>
<evidence type="ECO:0000256" key="6">
    <source>
        <dbReference type="ARBA" id="ARBA00022840"/>
    </source>
</evidence>
<dbReference type="OrthoDB" id="9806726at2"/>
<dbReference type="PROSITE" id="PS50893">
    <property type="entry name" value="ABC_TRANSPORTER_2"/>
    <property type="match status" value="1"/>
</dbReference>
<dbReference type="GO" id="GO:0005524">
    <property type="term" value="F:ATP binding"/>
    <property type="evidence" value="ECO:0007669"/>
    <property type="project" value="UniProtKB-KW"/>
</dbReference>
<dbReference type="RefSeq" id="WP_133640593.1">
    <property type="nucleotide sequence ID" value="NZ_SNZV01000005.1"/>
</dbReference>
<dbReference type="EMBL" id="SNZV01000005">
    <property type="protein sequence ID" value="TDS13096.1"/>
    <property type="molecule type" value="Genomic_DNA"/>
</dbReference>
<organism evidence="11 12">
    <name type="scientific">Sphingobacterium paludis</name>
    <dbReference type="NCBI Taxonomy" id="1476465"/>
    <lineage>
        <taxon>Bacteria</taxon>
        <taxon>Pseudomonadati</taxon>
        <taxon>Bacteroidota</taxon>
        <taxon>Sphingobacteriia</taxon>
        <taxon>Sphingobacteriales</taxon>
        <taxon>Sphingobacteriaceae</taxon>
        <taxon>Sphingobacterium</taxon>
    </lineage>
</organism>
<dbReference type="SMART" id="SM00382">
    <property type="entry name" value="AAA"/>
    <property type="match status" value="1"/>
</dbReference>
<sequence>MININSLSKSYAGIPILHDINLEIPKGKVISLIGPNGAGKSTLLVLMARLAKADNGSIILDSEELSNYSLDQLSRKISFLRQQNVFDVKITIKELVDFGRFPHSKGQLTIQDNMKIEESINKMNLQDIKHAYIDQVSGGQLQRAFLAMVIAQDTEYILLDEPLNNLDMKHSVEIMNTTRFLADEYGKTVITVVHDINFAANYSDYIIAMKNGRVFFHGPNKSVITEKNLKELFDIEFKIIQDDKVIICNYYK</sequence>
<dbReference type="Pfam" id="PF00005">
    <property type="entry name" value="ABC_tran"/>
    <property type="match status" value="1"/>
</dbReference>
<evidence type="ECO:0000313" key="11">
    <source>
        <dbReference type="EMBL" id="TDS13096.1"/>
    </source>
</evidence>
<evidence type="ECO:0000256" key="1">
    <source>
        <dbReference type="ARBA" id="ARBA00004202"/>
    </source>
</evidence>
<evidence type="ECO:0000313" key="12">
    <source>
        <dbReference type="Proteomes" id="UP000294752"/>
    </source>
</evidence>
<dbReference type="GO" id="GO:0006826">
    <property type="term" value="P:iron ion transport"/>
    <property type="evidence" value="ECO:0007669"/>
    <property type="project" value="UniProtKB-KW"/>
</dbReference>
<dbReference type="PROSITE" id="PS00211">
    <property type="entry name" value="ABC_TRANSPORTER_1"/>
    <property type="match status" value="1"/>
</dbReference>
<dbReference type="InterPro" id="IPR003439">
    <property type="entry name" value="ABC_transporter-like_ATP-bd"/>
</dbReference>
<evidence type="ECO:0000256" key="2">
    <source>
        <dbReference type="ARBA" id="ARBA00022448"/>
    </source>
</evidence>
<dbReference type="Gene3D" id="3.40.50.300">
    <property type="entry name" value="P-loop containing nucleotide triphosphate hydrolases"/>
    <property type="match status" value="1"/>
</dbReference>
<protein>
    <submittedName>
        <fullName evidence="11">Iron complex transport system ATP-binding protein</fullName>
    </submittedName>
</protein>
<evidence type="ECO:0000256" key="4">
    <source>
        <dbReference type="ARBA" id="ARBA00022496"/>
    </source>
</evidence>
<keyword evidence="7" id="KW-0408">Iron</keyword>
<keyword evidence="5" id="KW-0547">Nucleotide-binding</keyword>
<dbReference type="FunFam" id="3.40.50.300:FF:000134">
    <property type="entry name" value="Iron-enterobactin ABC transporter ATP-binding protein"/>
    <property type="match status" value="1"/>
</dbReference>
<gene>
    <name evidence="11" type="ORF">B0I21_105229</name>
</gene>
<dbReference type="InterPro" id="IPR003593">
    <property type="entry name" value="AAA+_ATPase"/>
</dbReference>
<keyword evidence="4" id="KW-0410">Iron transport</keyword>
<dbReference type="GO" id="GO:0005886">
    <property type="term" value="C:plasma membrane"/>
    <property type="evidence" value="ECO:0007669"/>
    <property type="project" value="UniProtKB-SubCell"/>
</dbReference>
<evidence type="ECO:0000259" key="10">
    <source>
        <dbReference type="PROSITE" id="PS50893"/>
    </source>
</evidence>
<dbReference type="Proteomes" id="UP000294752">
    <property type="component" value="Unassembled WGS sequence"/>
</dbReference>
<evidence type="ECO:0000256" key="5">
    <source>
        <dbReference type="ARBA" id="ARBA00022741"/>
    </source>
</evidence>
<dbReference type="SUPFAM" id="SSF52540">
    <property type="entry name" value="P-loop containing nucleoside triphosphate hydrolases"/>
    <property type="match status" value="1"/>
</dbReference>
<comment type="subcellular location">
    <subcellularLocation>
        <location evidence="1">Cell membrane</location>
        <topology evidence="1">Peripheral membrane protein</topology>
    </subcellularLocation>
</comment>
<keyword evidence="12" id="KW-1185">Reference proteome</keyword>
<evidence type="ECO:0000256" key="8">
    <source>
        <dbReference type="ARBA" id="ARBA00023065"/>
    </source>
</evidence>
<keyword evidence="6 11" id="KW-0067">ATP-binding</keyword>
<keyword evidence="3" id="KW-1003">Cell membrane</keyword>
<dbReference type="InterPro" id="IPR051535">
    <property type="entry name" value="Siderophore_ABC-ATPase"/>
</dbReference>
<evidence type="ECO:0000256" key="3">
    <source>
        <dbReference type="ARBA" id="ARBA00022475"/>
    </source>
</evidence>
<reference evidence="11 12" key="1">
    <citation type="submission" date="2019-03" db="EMBL/GenBank/DDBJ databases">
        <title>Genomic Encyclopedia of Type Strains, Phase III (KMG-III): the genomes of soil and plant-associated and newly described type strains.</title>
        <authorList>
            <person name="Whitman W."/>
        </authorList>
    </citation>
    <scope>NUCLEOTIDE SEQUENCE [LARGE SCALE GENOMIC DNA]</scope>
    <source>
        <strain evidence="11 12">CGMCC 1.12801</strain>
    </source>
</reference>
<dbReference type="AlphaFoldDB" id="A0A4R7D2Q7"/>
<keyword evidence="2" id="KW-0813">Transport</keyword>